<evidence type="ECO:0000256" key="3">
    <source>
        <dbReference type="ARBA" id="ARBA00006006"/>
    </source>
</evidence>
<dbReference type="CDD" id="cd09596">
    <property type="entry name" value="M36"/>
    <property type="match status" value="1"/>
</dbReference>
<protein>
    <submittedName>
        <fullName evidence="15">Peptidase M36</fullName>
    </submittedName>
</protein>
<evidence type="ECO:0000256" key="5">
    <source>
        <dbReference type="ARBA" id="ARBA00022670"/>
    </source>
</evidence>
<comment type="cofactor">
    <cofactor evidence="1">
        <name>Zn(2+)</name>
        <dbReference type="ChEBI" id="CHEBI:29105"/>
    </cofactor>
</comment>
<organism evidence="15 16">
    <name type="scientific">Neptunitalea lumnitzerae</name>
    <dbReference type="NCBI Taxonomy" id="2965509"/>
    <lineage>
        <taxon>Bacteria</taxon>
        <taxon>Pseudomonadati</taxon>
        <taxon>Bacteroidota</taxon>
        <taxon>Flavobacteriia</taxon>
        <taxon>Flavobacteriales</taxon>
        <taxon>Flavobacteriaceae</taxon>
        <taxon>Neptunitalea</taxon>
    </lineage>
</organism>
<keyword evidence="16" id="KW-1185">Reference proteome</keyword>
<evidence type="ECO:0000256" key="4">
    <source>
        <dbReference type="ARBA" id="ARBA00022525"/>
    </source>
</evidence>
<evidence type="ECO:0000256" key="2">
    <source>
        <dbReference type="ARBA" id="ARBA00004613"/>
    </source>
</evidence>
<dbReference type="RefSeq" id="WP_281763885.1">
    <property type="nucleotide sequence ID" value="NZ_BRVO01000001.1"/>
</dbReference>
<comment type="caution">
    <text evidence="15">The sequence shown here is derived from an EMBL/GenBank/DDBJ whole genome shotgun (WGS) entry which is preliminary data.</text>
</comment>
<evidence type="ECO:0000313" key="16">
    <source>
        <dbReference type="Proteomes" id="UP001143543"/>
    </source>
</evidence>
<evidence type="ECO:0000256" key="10">
    <source>
        <dbReference type="ARBA" id="ARBA00023049"/>
    </source>
</evidence>
<name>A0ABQ5MFU7_9FLAO</name>
<dbReference type="InterPro" id="IPR001842">
    <property type="entry name" value="Peptidase_M36"/>
</dbReference>
<feature type="domain" description="Secretion system C-terminal sorting" evidence="14">
    <location>
        <begin position="829"/>
        <end position="900"/>
    </location>
</feature>
<keyword evidence="10" id="KW-0482">Metalloprotease</keyword>
<dbReference type="InterPro" id="IPR050371">
    <property type="entry name" value="Fungal_virulence_M36"/>
</dbReference>
<comment type="subcellular location">
    <subcellularLocation>
        <location evidence="2">Secreted</location>
    </subcellularLocation>
</comment>
<dbReference type="EMBL" id="BRVO01000001">
    <property type="protein sequence ID" value="GLB48232.1"/>
    <property type="molecule type" value="Genomic_DNA"/>
</dbReference>
<dbReference type="Pfam" id="PF02225">
    <property type="entry name" value="PA"/>
    <property type="match status" value="1"/>
</dbReference>
<gene>
    <name evidence="15" type="ORF">Y10_06000</name>
</gene>
<sequence>MKKLLTLLILLVSSSAVFAQSTEQKIQNYLDSNYRNYSLTLNDVQDWTIESTGTSKATKITNYYIKQQYQGIDIFRAVSNVWYKDEQVINVANRFLTNIEDKVNTTSANIAVTDAFTLALSAVKEDAFSTTVIENKDANNYLLQNGALTEDPVLAELVFANVNNEGQTLKLAWDFTFYAQNYQHLWSVRIDAVNGEVIEKEDWTISCNFGKAPNADMAEILNKRVKENAFSFEKEAFVKNNESFMFNPPTASYRVLPYYVESPNHGSRQLLTNPENLNASPYGWHDVNQADGAEFTITRGNNVHAQDDPDGDNGAGYSPDAGSTLNFDYAYPGTGVTADTYVDAAVTNLFYMNNIMHDITYQYGFDEPNGNFQQNNYGNGGTFSFFGDYVLADAQDGAGTNNANFSTPVDGNRPRMQMYLWDNGPAPKYLTVNAPSSVAGEYISLDNVFDPGHVAPPTEPNGITADLVLFDDGVGPDTSDACTAATPTNAAEINGNFAIIRRGDCTFVSKVAMAQSVGAIGVIIVNNVSYAEDGENDYVNMSGADASITIPAIFVSKADGEALIAEIESGSTLNVTFETPGDVFINSDGDFDNMVIGHEYGHGVSTRLTGGYSNSSCLGNNEQMGEGWSDWLGLMLQIEAGDIGTDYRGVATFLAGQDVDGGGIRQYPYSTDFNVDPLTLADTNDYTYVVDGITYTDVHSVGTVWASMLWDLTWAYIEKYGFDADIYNGTGGNNKVFQLVLDAMKLQPCNPGFVDGRDAIIAADQATTGGEDYCLIWEVFAARGLGVNASSGSTFNSTDQVEDFTEPAQGPNCTFLRTENIQERASVNIYPNPSTGIFNIEIADFAGDVEVTVFDINGRIVYEDFKADFSAKSQVNLGSLDRGMYIIQLKSNGLDYVTKLMKN</sequence>
<keyword evidence="5" id="KW-0645">Protease</keyword>
<keyword evidence="4" id="KW-0964">Secreted</keyword>
<dbReference type="Gene3D" id="1.10.390.10">
    <property type="entry name" value="Neutral Protease Domain 2"/>
    <property type="match status" value="1"/>
</dbReference>
<dbReference type="Gene3D" id="3.50.30.30">
    <property type="match status" value="1"/>
</dbReference>
<evidence type="ECO:0000259" key="13">
    <source>
        <dbReference type="Pfam" id="PF02225"/>
    </source>
</evidence>
<dbReference type="PANTHER" id="PTHR33478:SF1">
    <property type="entry name" value="EXTRACELLULAR METALLOPROTEINASE MEP"/>
    <property type="match status" value="1"/>
</dbReference>
<dbReference type="Pfam" id="PF18962">
    <property type="entry name" value="Por_Secre_tail"/>
    <property type="match status" value="1"/>
</dbReference>
<evidence type="ECO:0000256" key="9">
    <source>
        <dbReference type="ARBA" id="ARBA00022833"/>
    </source>
</evidence>
<dbReference type="CDD" id="cd04818">
    <property type="entry name" value="PA_subtilisin_1"/>
    <property type="match status" value="1"/>
</dbReference>
<dbReference type="InterPro" id="IPR046450">
    <property type="entry name" value="PA_dom_sf"/>
</dbReference>
<evidence type="ECO:0000256" key="8">
    <source>
        <dbReference type="ARBA" id="ARBA00022801"/>
    </source>
</evidence>
<evidence type="ECO:0000256" key="1">
    <source>
        <dbReference type="ARBA" id="ARBA00001947"/>
    </source>
</evidence>
<dbReference type="Gene3D" id="3.10.170.10">
    <property type="match status" value="1"/>
</dbReference>
<evidence type="ECO:0000259" key="14">
    <source>
        <dbReference type="Pfam" id="PF18962"/>
    </source>
</evidence>
<feature type="domain" description="PA" evidence="13">
    <location>
        <begin position="464"/>
        <end position="563"/>
    </location>
</feature>
<proteinExistence type="inferred from homology"/>
<dbReference type="NCBIfam" id="TIGR04183">
    <property type="entry name" value="Por_Secre_tail"/>
    <property type="match status" value="1"/>
</dbReference>
<keyword evidence="11" id="KW-0865">Zymogen</keyword>
<dbReference type="NCBIfam" id="NF038113">
    <property type="entry name" value="T9SSA_dep_M36"/>
    <property type="match status" value="1"/>
</dbReference>
<keyword evidence="8" id="KW-0378">Hydrolase</keyword>
<reference evidence="15" key="1">
    <citation type="submission" date="2022-07" db="EMBL/GenBank/DDBJ databases">
        <title>Taxonomy of Novel Oxalotrophic and Methylotrophic Bacteria.</title>
        <authorList>
            <person name="Sahin N."/>
            <person name="Tani A."/>
        </authorList>
    </citation>
    <scope>NUCLEOTIDE SEQUENCE</scope>
    <source>
        <strain evidence="15">Y10</strain>
    </source>
</reference>
<keyword evidence="6" id="KW-0479">Metal-binding</keyword>
<dbReference type="InterPro" id="IPR003137">
    <property type="entry name" value="PA_domain"/>
</dbReference>
<dbReference type="SUPFAM" id="SSF55486">
    <property type="entry name" value="Metalloproteases ('zincins'), catalytic domain"/>
    <property type="match status" value="1"/>
</dbReference>
<evidence type="ECO:0000256" key="6">
    <source>
        <dbReference type="ARBA" id="ARBA00022723"/>
    </source>
</evidence>
<keyword evidence="7 12" id="KW-0732">Signal</keyword>
<comment type="similarity">
    <text evidence="3">Belongs to the peptidase M36 family.</text>
</comment>
<evidence type="ECO:0000256" key="12">
    <source>
        <dbReference type="SAM" id="SignalP"/>
    </source>
</evidence>
<feature type="chain" id="PRO_5045395185" evidence="12">
    <location>
        <begin position="20"/>
        <end position="903"/>
    </location>
</feature>
<feature type="signal peptide" evidence="12">
    <location>
        <begin position="1"/>
        <end position="19"/>
    </location>
</feature>
<dbReference type="Pfam" id="PF02128">
    <property type="entry name" value="Peptidase_M36"/>
    <property type="match status" value="1"/>
</dbReference>
<evidence type="ECO:0000313" key="15">
    <source>
        <dbReference type="EMBL" id="GLB48232.1"/>
    </source>
</evidence>
<evidence type="ECO:0000256" key="11">
    <source>
        <dbReference type="ARBA" id="ARBA00023145"/>
    </source>
</evidence>
<evidence type="ECO:0000256" key="7">
    <source>
        <dbReference type="ARBA" id="ARBA00022729"/>
    </source>
</evidence>
<dbReference type="SUPFAM" id="SSF52025">
    <property type="entry name" value="PA domain"/>
    <property type="match status" value="1"/>
</dbReference>
<dbReference type="InterPro" id="IPR027268">
    <property type="entry name" value="Peptidase_M4/M1_CTD_sf"/>
</dbReference>
<dbReference type="InterPro" id="IPR026444">
    <property type="entry name" value="Secre_tail"/>
</dbReference>
<accession>A0ABQ5MFU7</accession>
<dbReference type="Proteomes" id="UP001143543">
    <property type="component" value="Unassembled WGS sequence"/>
</dbReference>
<keyword evidence="9" id="KW-0862">Zinc</keyword>
<dbReference type="PANTHER" id="PTHR33478">
    <property type="entry name" value="EXTRACELLULAR METALLOPROTEINASE MEP"/>
    <property type="match status" value="1"/>
</dbReference>